<keyword evidence="3" id="KW-1185">Reference proteome</keyword>
<keyword evidence="1" id="KW-0812">Transmembrane</keyword>
<feature type="transmembrane region" description="Helical" evidence="1">
    <location>
        <begin position="83"/>
        <end position="109"/>
    </location>
</feature>
<dbReference type="AlphaFoldDB" id="A0A8A4TEM6"/>
<feature type="transmembrane region" description="Helical" evidence="1">
    <location>
        <begin position="28"/>
        <end position="45"/>
    </location>
</feature>
<name>A0A8A4TEM6_SULCO</name>
<proteinExistence type="predicted"/>
<protein>
    <submittedName>
        <fullName evidence="2">Uncharacterized protein</fullName>
    </submittedName>
</protein>
<dbReference type="Proteomes" id="UP000663929">
    <property type="component" value="Chromosome"/>
</dbReference>
<gene>
    <name evidence="2" type="ORF">J3U87_23510</name>
</gene>
<sequence>MRQETNGEVYLSWIERIIKFLPHLKTRIQLTGLVVAISAGLILQLVAPGNIPALICATSGGVAIIIFGQVFQFIHHFPENQRAFLVLGLFFFFTLLEVSLAILLVSLIVEKDLNLISPENGQSVYQEFEVNWDPPHSALVTILRGGKVVESTNNYVSPPTNFNIPPSDQYDIQVRTRFAGSAIGSFSVVPDPKQRALESIYLPEKNESEAYIEGTLEIPEGYGIDAILVLDTTPPIRVRIFGRGDSRTRSRTQKVYAGATRRSEICVYDFMQIPHNTRQAVTMKLSGVIIDRLNQRHHFQIELTVDFRNELSSVSLIVGFDGTVFFHEVPG</sequence>
<dbReference type="RefSeq" id="WP_237378215.1">
    <property type="nucleotide sequence ID" value="NZ_CP071793.1"/>
</dbReference>
<organism evidence="2 3">
    <name type="scientific">Sulfidibacter corallicola</name>
    <dbReference type="NCBI Taxonomy" id="2818388"/>
    <lineage>
        <taxon>Bacteria</taxon>
        <taxon>Pseudomonadati</taxon>
        <taxon>Acidobacteriota</taxon>
        <taxon>Holophagae</taxon>
        <taxon>Acanthopleuribacterales</taxon>
        <taxon>Acanthopleuribacteraceae</taxon>
        <taxon>Sulfidibacter</taxon>
    </lineage>
</organism>
<dbReference type="KEGG" id="scor:J3U87_23510"/>
<reference evidence="2" key="1">
    <citation type="submission" date="2021-03" db="EMBL/GenBank/DDBJ databases">
        <title>Acanthopleuribacteraceae sp. M133.</title>
        <authorList>
            <person name="Wang G."/>
        </authorList>
    </citation>
    <scope>NUCLEOTIDE SEQUENCE</scope>
    <source>
        <strain evidence="2">M133</strain>
    </source>
</reference>
<accession>A0A8A4TEM6</accession>
<keyword evidence="1" id="KW-0472">Membrane</keyword>
<keyword evidence="1" id="KW-1133">Transmembrane helix</keyword>
<dbReference type="EMBL" id="CP071793">
    <property type="protein sequence ID" value="QTD48559.1"/>
    <property type="molecule type" value="Genomic_DNA"/>
</dbReference>
<evidence type="ECO:0000256" key="1">
    <source>
        <dbReference type="SAM" id="Phobius"/>
    </source>
</evidence>
<evidence type="ECO:0000313" key="3">
    <source>
        <dbReference type="Proteomes" id="UP000663929"/>
    </source>
</evidence>
<feature type="transmembrane region" description="Helical" evidence="1">
    <location>
        <begin position="51"/>
        <end position="71"/>
    </location>
</feature>
<evidence type="ECO:0000313" key="2">
    <source>
        <dbReference type="EMBL" id="QTD48559.1"/>
    </source>
</evidence>